<dbReference type="Proteomes" id="UP000683925">
    <property type="component" value="Unassembled WGS sequence"/>
</dbReference>
<evidence type="ECO:0000313" key="3">
    <source>
        <dbReference type="Proteomes" id="UP000683925"/>
    </source>
</evidence>
<dbReference type="EMBL" id="CAJJDP010000098">
    <property type="protein sequence ID" value="CAD8191427.1"/>
    <property type="molecule type" value="Genomic_DNA"/>
</dbReference>
<gene>
    <name evidence="2" type="ORF">POCTA_138.1.T0990215</name>
</gene>
<reference evidence="2" key="1">
    <citation type="submission" date="2021-01" db="EMBL/GenBank/DDBJ databases">
        <authorList>
            <consortium name="Genoscope - CEA"/>
            <person name="William W."/>
        </authorList>
    </citation>
    <scope>NUCLEOTIDE SEQUENCE</scope>
</reference>
<keyword evidence="1" id="KW-0472">Membrane</keyword>
<proteinExistence type="predicted"/>
<dbReference type="AlphaFoldDB" id="A0A8S1WRP2"/>
<keyword evidence="1" id="KW-1133">Transmembrane helix</keyword>
<protein>
    <submittedName>
        <fullName evidence="2">Uncharacterized protein</fullName>
    </submittedName>
</protein>
<sequence>MLHYCLSTRYYIVKKKSQVNCLICYSQRRAVALQQAIQPILPFDALFIIIILVFILVISIYSLFSKNNKFDVFQY</sequence>
<evidence type="ECO:0000313" key="2">
    <source>
        <dbReference type="EMBL" id="CAD8191427.1"/>
    </source>
</evidence>
<keyword evidence="1" id="KW-0812">Transmembrane</keyword>
<feature type="transmembrane region" description="Helical" evidence="1">
    <location>
        <begin position="45"/>
        <end position="64"/>
    </location>
</feature>
<name>A0A8S1WRP2_PAROT</name>
<comment type="caution">
    <text evidence="2">The sequence shown here is derived from an EMBL/GenBank/DDBJ whole genome shotgun (WGS) entry which is preliminary data.</text>
</comment>
<keyword evidence="3" id="KW-1185">Reference proteome</keyword>
<accession>A0A8S1WRP2</accession>
<organism evidence="2 3">
    <name type="scientific">Paramecium octaurelia</name>
    <dbReference type="NCBI Taxonomy" id="43137"/>
    <lineage>
        <taxon>Eukaryota</taxon>
        <taxon>Sar</taxon>
        <taxon>Alveolata</taxon>
        <taxon>Ciliophora</taxon>
        <taxon>Intramacronucleata</taxon>
        <taxon>Oligohymenophorea</taxon>
        <taxon>Peniculida</taxon>
        <taxon>Parameciidae</taxon>
        <taxon>Paramecium</taxon>
    </lineage>
</organism>
<evidence type="ECO:0000256" key="1">
    <source>
        <dbReference type="SAM" id="Phobius"/>
    </source>
</evidence>